<organism evidence="1 2">
    <name type="scientific">Thraustotheca clavata</name>
    <dbReference type="NCBI Taxonomy" id="74557"/>
    <lineage>
        <taxon>Eukaryota</taxon>
        <taxon>Sar</taxon>
        <taxon>Stramenopiles</taxon>
        <taxon>Oomycota</taxon>
        <taxon>Saprolegniomycetes</taxon>
        <taxon>Saprolegniales</taxon>
        <taxon>Achlyaceae</taxon>
        <taxon>Thraustotheca</taxon>
    </lineage>
</organism>
<keyword evidence="2" id="KW-1185">Reference proteome</keyword>
<name>A0A1W0A690_9STRA</name>
<dbReference type="AlphaFoldDB" id="A0A1W0A690"/>
<reference evidence="1 2" key="1">
    <citation type="journal article" date="2014" name="Genome Biol. Evol.">
        <title>The secreted proteins of Achlya hypogyna and Thraustotheca clavata identify the ancestral oomycete secretome and reveal gene acquisitions by horizontal gene transfer.</title>
        <authorList>
            <person name="Misner I."/>
            <person name="Blouin N."/>
            <person name="Leonard G."/>
            <person name="Richards T.A."/>
            <person name="Lane C.E."/>
        </authorList>
    </citation>
    <scope>NUCLEOTIDE SEQUENCE [LARGE SCALE GENOMIC DNA]</scope>
    <source>
        <strain evidence="1 2">ATCC 34112</strain>
    </source>
</reference>
<evidence type="ECO:0000313" key="1">
    <source>
        <dbReference type="EMBL" id="OQS05719.1"/>
    </source>
</evidence>
<proteinExistence type="predicted"/>
<dbReference type="Proteomes" id="UP000243217">
    <property type="component" value="Unassembled WGS sequence"/>
</dbReference>
<evidence type="ECO:0000313" key="2">
    <source>
        <dbReference type="Proteomes" id="UP000243217"/>
    </source>
</evidence>
<dbReference type="PANTHER" id="PTHR33939">
    <property type="entry name" value="PROTEIN CBG22215"/>
    <property type="match status" value="1"/>
</dbReference>
<gene>
    <name evidence="1" type="ORF">THRCLA_20549</name>
</gene>
<comment type="caution">
    <text evidence="1">The sequence shown here is derived from an EMBL/GenBank/DDBJ whole genome shotgun (WGS) entry which is preliminary data.</text>
</comment>
<dbReference type="EMBL" id="JNBS01000424">
    <property type="protein sequence ID" value="OQS05719.1"/>
    <property type="molecule type" value="Genomic_DNA"/>
</dbReference>
<protein>
    <submittedName>
        <fullName evidence="1">Uncharacterized protein</fullName>
    </submittedName>
</protein>
<sequence>MLLAKDIFEDGKRLGKPETKDYRGMFDSSYFETWFAQLLNGLDGHNVKNAIIILDNALDNAKYQKAMPVDVPKFIDLPENATETMLWALLKDYMLLHFPPQIVSMAQKASHTVRCTPPYYSDLQPI</sequence>
<dbReference type="PANTHER" id="PTHR33939:SF1">
    <property type="entry name" value="DUF4371 DOMAIN-CONTAINING PROTEIN"/>
    <property type="match status" value="1"/>
</dbReference>
<accession>A0A1W0A690</accession>